<evidence type="ECO:0000313" key="1">
    <source>
        <dbReference type="EMBL" id="MXQ06398.1"/>
    </source>
</evidence>
<protein>
    <submittedName>
        <fullName evidence="1">N-formylglutamate amidohydrolase</fullName>
    </submittedName>
</protein>
<dbReference type="GO" id="GO:0016787">
    <property type="term" value="F:hydrolase activity"/>
    <property type="evidence" value="ECO:0007669"/>
    <property type="project" value="UniProtKB-KW"/>
</dbReference>
<name>A0A7C9MXY6_9RHOB</name>
<dbReference type="AlphaFoldDB" id="A0A7C9MXY6"/>
<dbReference type="RefSeq" id="WP_160762338.1">
    <property type="nucleotide sequence ID" value="NZ_WUPT01000001.1"/>
</dbReference>
<dbReference type="InterPro" id="IPR007709">
    <property type="entry name" value="N-FG_amidohydro"/>
</dbReference>
<dbReference type="EMBL" id="WUPT01000001">
    <property type="protein sequence ID" value="MXQ06398.1"/>
    <property type="molecule type" value="Genomic_DNA"/>
</dbReference>
<dbReference type="Proteomes" id="UP000480350">
    <property type="component" value="Unassembled WGS sequence"/>
</dbReference>
<gene>
    <name evidence="1" type="ORF">GQ651_00920</name>
</gene>
<dbReference type="Pfam" id="PF05013">
    <property type="entry name" value="FGase"/>
    <property type="match status" value="1"/>
</dbReference>
<reference evidence="1 2" key="2">
    <citation type="submission" date="2020-03" db="EMBL/GenBank/DDBJ databases">
        <title>Kangsaoukella pontilimi gen. nov., sp. nov., a new member of the family Rhodobacteraceae isolated from a tidal mudflat.</title>
        <authorList>
            <person name="Kim I.S."/>
        </authorList>
    </citation>
    <scope>NUCLEOTIDE SEQUENCE [LARGE SCALE GENOMIC DNA]</scope>
    <source>
        <strain evidence="1 2">GH1-50</strain>
    </source>
</reference>
<dbReference type="SUPFAM" id="SSF53187">
    <property type="entry name" value="Zn-dependent exopeptidases"/>
    <property type="match status" value="1"/>
</dbReference>
<sequence>MSAFVRVERPIGDTRPLVFDSPHSGSIYPANFTHVVDRMTLRRSEDAHIEELFGHVTGLGAVLVHALFPRCYIDPNRNEDDLDLSMIADGWDGPVNPTSKTLSRGIGLIWKDMKAFGPIYDGPLTAADIRTRIEDYWRPYHDALAAEIDAAHGRVGRVVHVDCHSMASMGDRTTEDGEVARPDFVIGDRDGTTCAPALTDCVVETLRAMGYSVAINDPYKGFELVRRHGRPDEGRHSIQIEVNRALYMDEATLSKRPGFLELAANLERLNAEVASLSETI</sequence>
<keyword evidence="1" id="KW-0378">Hydrolase</keyword>
<proteinExistence type="predicted"/>
<dbReference type="Gene3D" id="3.40.630.40">
    <property type="entry name" value="Zn-dependent exopeptidases"/>
    <property type="match status" value="1"/>
</dbReference>
<keyword evidence="2" id="KW-1185">Reference proteome</keyword>
<evidence type="ECO:0000313" key="2">
    <source>
        <dbReference type="Proteomes" id="UP000480350"/>
    </source>
</evidence>
<organism evidence="1 2">
    <name type="scientific">Kangsaoukella pontilimi</name>
    <dbReference type="NCBI Taxonomy" id="2691042"/>
    <lineage>
        <taxon>Bacteria</taxon>
        <taxon>Pseudomonadati</taxon>
        <taxon>Pseudomonadota</taxon>
        <taxon>Alphaproteobacteria</taxon>
        <taxon>Rhodobacterales</taxon>
        <taxon>Paracoccaceae</taxon>
        <taxon>Kangsaoukella</taxon>
    </lineage>
</organism>
<accession>A0A7C9MXY6</accession>
<reference evidence="1 2" key="1">
    <citation type="submission" date="2019-12" db="EMBL/GenBank/DDBJ databases">
        <authorList>
            <person name="Lee S.D."/>
        </authorList>
    </citation>
    <scope>NUCLEOTIDE SEQUENCE [LARGE SCALE GENOMIC DNA]</scope>
    <source>
        <strain evidence="1 2">GH1-50</strain>
    </source>
</reference>
<comment type="caution">
    <text evidence="1">The sequence shown here is derived from an EMBL/GenBank/DDBJ whole genome shotgun (WGS) entry which is preliminary data.</text>
</comment>